<dbReference type="FunFam" id="3.40.50.300:FF:002063">
    <property type="entry name" value="DNA helicase related protein"/>
    <property type="match status" value="1"/>
</dbReference>
<feature type="domain" description="Restriction endonuclease type II-like" evidence="4">
    <location>
        <begin position="1211"/>
        <end position="1307"/>
    </location>
</feature>
<dbReference type="InterPro" id="IPR011335">
    <property type="entry name" value="Restrct_endonuc-II-like"/>
</dbReference>
<proteinExistence type="predicted"/>
<dbReference type="InterPro" id="IPR027417">
    <property type="entry name" value="P-loop_NTPase"/>
</dbReference>
<dbReference type="GO" id="GO:0004386">
    <property type="term" value="F:helicase activity"/>
    <property type="evidence" value="ECO:0007669"/>
    <property type="project" value="InterPro"/>
</dbReference>
<dbReference type="Gene3D" id="3.40.960.10">
    <property type="entry name" value="VSR Endonuclease"/>
    <property type="match status" value="1"/>
</dbReference>
<feature type="domain" description="DNA2/NAM7 helicase helicase" evidence="2">
    <location>
        <begin position="910"/>
        <end position="950"/>
    </location>
</feature>
<dbReference type="PANTHER" id="PTHR10887:SF530">
    <property type="entry name" value="SUPERFAMILY I DNA HELICASES"/>
    <property type="match status" value="1"/>
</dbReference>
<dbReference type="Pfam" id="PF11784">
    <property type="entry name" value="DUF3320"/>
    <property type="match status" value="1"/>
</dbReference>
<dbReference type="Pfam" id="PF13087">
    <property type="entry name" value="AAA_12"/>
    <property type="match status" value="1"/>
</dbReference>
<dbReference type="PANTHER" id="PTHR10887">
    <property type="entry name" value="DNA2/NAM7 HELICASE FAMILY"/>
    <property type="match status" value="1"/>
</dbReference>
<dbReference type="InterPro" id="IPR025103">
    <property type="entry name" value="DUF4011"/>
</dbReference>
<dbReference type="Pfam" id="PF13086">
    <property type="entry name" value="AAA_11"/>
    <property type="match status" value="2"/>
</dbReference>
<protein>
    <submittedName>
        <fullName evidence="5">DUF3320 domain-containing protein</fullName>
    </submittedName>
</protein>
<evidence type="ECO:0000259" key="2">
    <source>
        <dbReference type="Pfam" id="PF13086"/>
    </source>
</evidence>
<dbReference type="RefSeq" id="WP_146269686.1">
    <property type="nucleotide sequence ID" value="NZ_VOEI01000002.1"/>
</dbReference>
<dbReference type="InterPro" id="IPR021754">
    <property type="entry name" value="DUF3320"/>
</dbReference>
<dbReference type="OrthoDB" id="9757917at2"/>
<dbReference type="EMBL" id="VOEI01000002">
    <property type="protein sequence ID" value="TWR26681.1"/>
    <property type="molecule type" value="Genomic_DNA"/>
</dbReference>
<dbReference type="Proteomes" id="UP000318010">
    <property type="component" value="Unassembled WGS sequence"/>
</dbReference>
<evidence type="ECO:0000313" key="6">
    <source>
        <dbReference type="Proteomes" id="UP000318010"/>
    </source>
</evidence>
<name>A0A563U5Q5_9SPHI</name>
<evidence type="ECO:0000259" key="4">
    <source>
        <dbReference type="Pfam" id="PF18741"/>
    </source>
</evidence>
<dbReference type="Gene3D" id="3.40.50.300">
    <property type="entry name" value="P-loop containing nucleotide triphosphate hydrolases"/>
    <property type="match status" value="3"/>
</dbReference>
<keyword evidence="6" id="KW-1185">Reference proteome</keyword>
<feature type="domain" description="DNA2/NAM7 helicase-like C-terminal" evidence="3">
    <location>
        <begin position="979"/>
        <end position="1166"/>
    </location>
</feature>
<evidence type="ECO:0000313" key="5">
    <source>
        <dbReference type="EMBL" id="TWR26681.1"/>
    </source>
</evidence>
<dbReference type="SUPFAM" id="SSF52980">
    <property type="entry name" value="Restriction endonuclease-like"/>
    <property type="match status" value="1"/>
</dbReference>
<dbReference type="SUPFAM" id="SSF52540">
    <property type="entry name" value="P-loop containing nucleoside triphosphate hydrolases"/>
    <property type="match status" value="1"/>
</dbReference>
<dbReference type="Pfam" id="PF13195">
    <property type="entry name" value="DUF4011"/>
    <property type="match status" value="1"/>
</dbReference>
<organism evidence="5 6">
    <name type="scientific">Mucilaginibacter achroorhodeus</name>
    <dbReference type="NCBI Taxonomy" id="2599294"/>
    <lineage>
        <taxon>Bacteria</taxon>
        <taxon>Pseudomonadati</taxon>
        <taxon>Bacteroidota</taxon>
        <taxon>Sphingobacteriia</taxon>
        <taxon>Sphingobacteriales</taxon>
        <taxon>Sphingobacteriaceae</taxon>
        <taxon>Mucilaginibacter</taxon>
    </lineage>
</organism>
<evidence type="ECO:0000259" key="3">
    <source>
        <dbReference type="Pfam" id="PF13087"/>
    </source>
</evidence>
<dbReference type="CDD" id="cd18808">
    <property type="entry name" value="SF1_C_Upf1"/>
    <property type="match status" value="1"/>
</dbReference>
<dbReference type="InterPro" id="IPR047187">
    <property type="entry name" value="SF1_C_Upf1"/>
</dbReference>
<gene>
    <name evidence="5" type="ORF">FPZ42_06485</name>
</gene>
<evidence type="ECO:0000259" key="1">
    <source>
        <dbReference type="Pfam" id="PF11784"/>
    </source>
</evidence>
<accession>A0A563U5Q5</accession>
<dbReference type="InterPro" id="IPR049468">
    <property type="entry name" value="Restrct_endonuc-II-like_dom"/>
</dbReference>
<reference evidence="5 6" key="1">
    <citation type="submission" date="2019-07" db="EMBL/GenBank/DDBJ databases">
        <authorList>
            <person name="Kim J."/>
        </authorList>
    </citation>
    <scope>NUCLEOTIDE SEQUENCE [LARGE SCALE GENOMIC DNA]</scope>
    <source>
        <strain evidence="5 6">MJ1a</strain>
    </source>
</reference>
<comment type="caution">
    <text evidence="5">The sequence shown here is derived from an EMBL/GenBank/DDBJ whole genome shotgun (WGS) entry which is preliminary data.</text>
</comment>
<dbReference type="FunFam" id="3.40.960.10:FF:000002">
    <property type="entry name" value="DNA helicase related protein"/>
    <property type="match status" value="1"/>
</dbReference>
<dbReference type="InterPro" id="IPR041679">
    <property type="entry name" value="DNA2/NAM7-like_C"/>
</dbReference>
<sequence>MDETIHSRLESSRKELLDLGLRNPLLNYKITKGKGLHIADERSSAVYDILVRQQKSMTFLALKEGGLFPEGEEKYHDTKLQTEEDELKLQSRLLNTYYFARTSIEEQGVNLLYLALGMLCWHDSADADTQRSAPLILIPVSLERSSAQERFRLRYTGSEIGANLSLQAKMKTDFNINIPDIPEAEEFDLEAYMATVRLHIKMQTGWTVDDNAIELGFFSFGKFLIYNDLDTSKWPDPIKPEAHPNVKALLATGFHEDSLDEEEDLDTDTKANELFRVVDADSSQLLAMLAVQDGSNLVIQGPPGTGKSQTITNIIANAVGHGKKVLFVAEKMAALDVVKRRLDQIELGVACLELHSHKTNKREVLQEIKRVMDLGKPHTAKLELEIQMLEVYRAELNAYCRAVNHQLSGSGLSAQQVIGYLLQIDELTDGKNLMKLNIPDIEQWDIGKIRLAEETADRIQARLKDVGTPSGLLFYGSGLLFLLQHDKATLLQRLQTAQHSLAELFTLLIAISETTGFTMPEQALDLPLLKDFLAQAAAAPDLTGLNLADTAWSTKAEDIKELIEAGAELAVLYRDHKDTFVVEAWTQDILEIRRNIVTYGDKWYRNLNSSYRKSKQQLAALLKITLPSEANEKLKLIDVLSEARRLEGLLIQYDQFASNLFGTRWQKQRSDWASLSAAAVYLAGVSDSTLFAYLAMHKPAGTAGSYLNALDQLINLVDREKQQALNALQIGVFPEMFKEQTAQWATWINNFDDLQIVIDWNQLASQAEKNGFGYLVQAATDWEGASELLKISLQKTWYEYLITKAFQLSPELSKFERASHEEAIAKFRRLDQVNLYYNRARVALKHWEDLPKANAGGQVNILKTEFNKKARHLPIRKLVEEAGQAMQAVKPVWMMSPMSIANFLPAGAIDFDLVIFDEASQVRPVDAIGAIARGKQLVVVGDTRQLPPTSFFDKLNTDIEEEDNVTADMQSILGMCDGQGAPTRMLQWHYRSQHESLITLSNHEFYEDKLVIFPSPGSRQDLGLRFRYLPNAVYDRGKTRTNPIEAVTVAKAVIEHAAKYPSRSLGVVAFSTAQAQAIQAALEIERKANPATEPFFYSRADEPFFIKNLENVQGDERDVILISIGYGRTEDGKIPMNFGPLNNEGGERRLNVLITRAKMRCEVFTNITSEDIKVGESARFGLRTLKSFLYFAQHAKFDQSEPVISNDVRPFEEEVAAQLEKAGHTVRSKVGSPGFYIDLAVVDPENPGRYLLGIECDGNAYASATSATDRDRLRNQVLELFGWNLYRVWSTDWYRNPSRELQRLLKAVEQAKNLVVENDRDHEIHELELTREENNQSVAEINEYRLAEIHIEDIRPEFHLYTFEELGNWITEVVAIEGPVHFDEVAKRITEAAGISKVGSRIRYTLSQALEQAIQAGKVVIQENFLLLPGQAVEVRDRNKLPPAYKKLSLISPQELQRAIQQVVNNSIRITEQEALPLIVKSLGFARITEEMKQQLTEAVGKAIQEGVISFEGLQLKMPE</sequence>
<dbReference type="InterPro" id="IPR041677">
    <property type="entry name" value="DNA2/NAM7_AAA_11"/>
</dbReference>
<dbReference type="Pfam" id="PF18741">
    <property type="entry name" value="MTES_1575"/>
    <property type="match status" value="1"/>
</dbReference>
<feature type="domain" description="DNA2/NAM7 helicase helicase" evidence="2">
    <location>
        <begin position="281"/>
        <end position="358"/>
    </location>
</feature>
<dbReference type="InterPro" id="IPR045055">
    <property type="entry name" value="DNA2/NAM7-like"/>
</dbReference>
<feature type="domain" description="DUF3320" evidence="1">
    <location>
        <begin position="1364"/>
        <end position="1403"/>
    </location>
</feature>